<keyword evidence="2" id="KW-1185">Reference proteome</keyword>
<proteinExistence type="predicted"/>
<dbReference type="EMBL" id="BMAV01016830">
    <property type="protein sequence ID" value="GFY67978.1"/>
    <property type="molecule type" value="Genomic_DNA"/>
</dbReference>
<sequence length="177" mass="20984">MATQLRRNCPHWRHQKTDVLIGDIIHLIPLKDRKIRTVELKTRTGPLLRRRMVWQPLSYCNLAKDVCSVFNSFHHMKYLSLLKSTELLPIGLYKYILLVYMKRGKGEFRQLKFQNQTNAMKKIRGRRLVSFSVGSSFMLQYETFKFLDILIDSSNPLKEFRHSLDEIVELGDPERED</sequence>
<evidence type="ECO:0000313" key="2">
    <source>
        <dbReference type="Proteomes" id="UP000886998"/>
    </source>
</evidence>
<gene>
    <name evidence="1" type="ORF">TNIN_431431</name>
</gene>
<comment type="caution">
    <text evidence="1">The sequence shown here is derived from an EMBL/GenBank/DDBJ whole genome shotgun (WGS) entry which is preliminary data.</text>
</comment>
<reference evidence="1" key="1">
    <citation type="submission" date="2020-08" db="EMBL/GenBank/DDBJ databases">
        <title>Multicomponent nature underlies the extraordinary mechanical properties of spider dragline silk.</title>
        <authorList>
            <person name="Kono N."/>
            <person name="Nakamura H."/>
            <person name="Mori M."/>
            <person name="Yoshida Y."/>
            <person name="Ohtoshi R."/>
            <person name="Malay A.D."/>
            <person name="Moran D.A.P."/>
            <person name="Tomita M."/>
            <person name="Numata K."/>
            <person name="Arakawa K."/>
        </authorList>
    </citation>
    <scope>NUCLEOTIDE SEQUENCE</scope>
</reference>
<name>A0A8X6YC91_9ARAC</name>
<dbReference type="AlphaFoldDB" id="A0A8X6YC91"/>
<accession>A0A8X6YC91</accession>
<dbReference type="Proteomes" id="UP000886998">
    <property type="component" value="Unassembled WGS sequence"/>
</dbReference>
<evidence type="ECO:0000313" key="1">
    <source>
        <dbReference type="EMBL" id="GFY67978.1"/>
    </source>
</evidence>
<organism evidence="1 2">
    <name type="scientific">Trichonephila inaurata madagascariensis</name>
    <dbReference type="NCBI Taxonomy" id="2747483"/>
    <lineage>
        <taxon>Eukaryota</taxon>
        <taxon>Metazoa</taxon>
        <taxon>Ecdysozoa</taxon>
        <taxon>Arthropoda</taxon>
        <taxon>Chelicerata</taxon>
        <taxon>Arachnida</taxon>
        <taxon>Araneae</taxon>
        <taxon>Araneomorphae</taxon>
        <taxon>Entelegynae</taxon>
        <taxon>Araneoidea</taxon>
        <taxon>Nephilidae</taxon>
        <taxon>Trichonephila</taxon>
        <taxon>Trichonephila inaurata</taxon>
    </lineage>
</organism>
<protein>
    <submittedName>
        <fullName evidence="1">Uncharacterized protein</fullName>
    </submittedName>
</protein>